<dbReference type="Pfam" id="PF14912">
    <property type="entry name" value="THEG"/>
    <property type="match status" value="3"/>
</dbReference>
<evidence type="ECO:0000313" key="3">
    <source>
        <dbReference type="EMBL" id="CAI7993356.1"/>
    </source>
</evidence>
<feature type="non-terminal residue" evidence="3">
    <location>
        <position position="1"/>
    </location>
</feature>
<comment type="caution">
    <text evidence="3">The sequence shown here is derived from an EMBL/GenBank/DDBJ whole genome shotgun (WGS) entry which is preliminary data.</text>
</comment>
<dbReference type="PANTHER" id="PTHR15901">
    <property type="entry name" value="TESTICULAR HAPLOID EXPRESSED GENE PROTEIN"/>
    <property type="match status" value="1"/>
</dbReference>
<sequence length="288" mass="32580">TAIKPRGTPRSVYFISSRRERAACCCCVRPAVEMTREKATERLNRFAQLSTPKESKADWWTSFGPKLQWGNQESMWPVSRAALTSTPSARLTQLAQCKQDHRRPDTLIPEYQFSCGRMSTLWDVSEAALSALCSERVSFLARHKTAVSGYLRHREQFVYSCGRCSPIWRVRQDAIICPQRPRTASLAQSKRTHRLYIPAREVQTVVSRAAKGCTASEHTERLAKAKEKAEGPFREPQSQVSEAAKRARPTDRILDLARPKKVAEGYQPCRDVEWKVSNGAKNAVASNR</sequence>
<dbReference type="Proteomes" id="UP001174909">
    <property type="component" value="Unassembled WGS sequence"/>
</dbReference>
<dbReference type="InterPro" id="IPR042401">
    <property type="entry name" value="SPMAP2-like"/>
</dbReference>
<reference evidence="3" key="1">
    <citation type="submission" date="2023-03" db="EMBL/GenBank/DDBJ databases">
        <authorList>
            <person name="Steffen K."/>
            <person name="Cardenas P."/>
        </authorList>
    </citation>
    <scope>NUCLEOTIDE SEQUENCE</scope>
</reference>
<proteinExistence type="predicted"/>
<evidence type="ECO:0000256" key="1">
    <source>
        <dbReference type="ARBA" id="ARBA00022737"/>
    </source>
</evidence>
<dbReference type="InterPro" id="IPR006623">
    <property type="entry name" value="THEG"/>
</dbReference>
<evidence type="ECO:0000256" key="2">
    <source>
        <dbReference type="SAM" id="MobiDB-lite"/>
    </source>
</evidence>
<name>A0AA35QV43_GEOBA</name>
<evidence type="ECO:0000313" key="4">
    <source>
        <dbReference type="Proteomes" id="UP001174909"/>
    </source>
</evidence>
<gene>
    <name evidence="3" type="ORF">GBAR_LOCUS1244</name>
</gene>
<organism evidence="3 4">
    <name type="scientific">Geodia barretti</name>
    <name type="common">Barrett's horny sponge</name>
    <dbReference type="NCBI Taxonomy" id="519541"/>
    <lineage>
        <taxon>Eukaryota</taxon>
        <taxon>Metazoa</taxon>
        <taxon>Porifera</taxon>
        <taxon>Demospongiae</taxon>
        <taxon>Heteroscleromorpha</taxon>
        <taxon>Tetractinellida</taxon>
        <taxon>Astrophorina</taxon>
        <taxon>Geodiidae</taxon>
        <taxon>Geodia</taxon>
    </lineage>
</organism>
<feature type="region of interest" description="Disordered" evidence="2">
    <location>
        <begin position="225"/>
        <end position="250"/>
    </location>
</feature>
<accession>A0AA35QV43</accession>
<dbReference type="EMBL" id="CASHTH010000187">
    <property type="protein sequence ID" value="CAI7993356.1"/>
    <property type="molecule type" value="Genomic_DNA"/>
</dbReference>
<keyword evidence="4" id="KW-1185">Reference proteome</keyword>
<dbReference type="AlphaFoldDB" id="A0AA35QV43"/>
<dbReference type="PANTHER" id="PTHR15901:SF16">
    <property type="entry name" value="TESTICULAR HAPLOID EXPRESSED GENE PROTEIN"/>
    <property type="match status" value="1"/>
</dbReference>
<keyword evidence="1" id="KW-0677">Repeat</keyword>
<protein>
    <submittedName>
        <fullName evidence="3">Testicular haploid expressed gene protein-like</fullName>
    </submittedName>
</protein>